<evidence type="ECO:0000256" key="1">
    <source>
        <dbReference type="ARBA" id="ARBA00005485"/>
    </source>
</evidence>
<dbReference type="GO" id="GO:0009904">
    <property type="term" value="P:chloroplast accumulation movement"/>
    <property type="evidence" value="ECO:0007669"/>
    <property type="project" value="TreeGrafter"/>
</dbReference>
<comment type="caution">
    <text evidence="4">The sequence shown here is derived from an EMBL/GenBank/DDBJ whole genome shotgun (WGS) entry which is preliminary data.</text>
</comment>
<dbReference type="PANTHER" id="PTHR32054:SF48">
    <property type="entry name" value="WEB FAMILY PROTEIN"/>
    <property type="match status" value="1"/>
</dbReference>
<keyword evidence="2 3" id="KW-0175">Coiled coil</keyword>
<protein>
    <submittedName>
        <fullName evidence="4">Uncharacterized protein</fullName>
    </submittedName>
</protein>
<organism evidence="4 5">
    <name type="scientific">Rhamnella rubrinervis</name>
    <dbReference type="NCBI Taxonomy" id="2594499"/>
    <lineage>
        <taxon>Eukaryota</taxon>
        <taxon>Viridiplantae</taxon>
        <taxon>Streptophyta</taxon>
        <taxon>Embryophyta</taxon>
        <taxon>Tracheophyta</taxon>
        <taxon>Spermatophyta</taxon>
        <taxon>Magnoliopsida</taxon>
        <taxon>eudicotyledons</taxon>
        <taxon>Gunneridae</taxon>
        <taxon>Pentapetalae</taxon>
        <taxon>rosids</taxon>
        <taxon>fabids</taxon>
        <taxon>Rosales</taxon>
        <taxon>Rhamnaceae</taxon>
        <taxon>rhamnoid group</taxon>
        <taxon>Rhamneae</taxon>
        <taxon>Rhamnella</taxon>
    </lineage>
</organism>
<dbReference type="OrthoDB" id="649232at2759"/>
<evidence type="ECO:0000313" key="5">
    <source>
        <dbReference type="Proteomes" id="UP000796880"/>
    </source>
</evidence>
<keyword evidence="5" id="KW-1185">Reference proteome</keyword>
<dbReference type="GO" id="GO:0005829">
    <property type="term" value="C:cytosol"/>
    <property type="evidence" value="ECO:0007669"/>
    <property type="project" value="TreeGrafter"/>
</dbReference>
<dbReference type="GO" id="GO:0009903">
    <property type="term" value="P:chloroplast avoidance movement"/>
    <property type="evidence" value="ECO:0007669"/>
    <property type="project" value="TreeGrafter"/>
</dbReference>
<feature type="coiled-coil region" evidence="3">
    <location>
        <begin position="14"/>
        <end position="66"/>
    </location>
</feature>
<evidence type="ECO:0000256" key="2">
    <source>
        <dbReference type="ARBA" id="ARBA00023054"/>
    </source>
</evidence>
<dbReference type="AlphaFoldDB" id="A0A8K0DQY5"/>
<gene>
    <name evidence="4" type="ORF">FNV43_RR27298</name>
</gene>
<dbReference type="Proteomes" id="UP000796880">
    <property type="component" value="Unassembled WGS sequence"/>
</dbReference>
<reference evidence="4" key="1">
    <citation type="submission" date="2020-03" db="EMBL/GenBank/DDBJ databases">
        <title>A high-quality chromosome-level genome assembly of a woody plant with both climbing and erect habits, Rhamnella rubrinervis.</title>
        <authorList>
            <person name="Lu Z."/>
            <person name="Yang Y."/>
            <person name="Zhu X."/>
            <person name="Sun Y."/>
        </authorList>
    </citation>
    <scope>NUCLEOTIDE SEQUENCE</scope>
    <source>
        <strain evidence="4">BYM</strain>
        <tissue evidence="4">Leaf</tissue>
    </source>
</reference>
<name>A0A8K0DQY5_9ROSA</name>
<accession>A0A8K0DQY5</accession>
<dbReference type="EMBL" id="VOIH02000012">
    <property type="protein sequence ID" value="KAF3432558.1"/>
    <property type="molecule type" value="Genomic_DNA"/>
</dbReference>
<evidence type="ECO:0000256" key="3">
    <source>
        <dbReference type="SAM" id="Coils"/>
    </source>
</evidence>
<proteinExistence type="inferred from homology"/>
<comment type="similarity">
    <text evidence="1">Belongs to the WEB family.</text>
</comment>
<evidence type="ECO:0000313" key="4">
    <source>
        <dbReference type="EMBL" id="KAF3432558.1"/>
    </source>
</evidence>
<dbReference type="PANTHER" id="PTHR32054">
    <property type="entry name" value="HEAVY CHAIN, PUTATIVE, EXPRESSED-RELATED-RELATED"/>
    <property type="match status" value="1"/>
</dbReference>
<sequence>MSHLATTYWSVKQHDSEEFHIKKVKEQAAELEKDLIVKELETLDILEELGSTKRIVEELKQQLQKEALKYLTVPPDFHYDEHIPAPAIKEMNRENYRSQANKHEQMMGNSRPCPVSPDLILMELKRAKLNLGKTINDIGMISTL</sequence>